<evidence type="ECO:0000313" key="2">
    <source>
        <dbReference type="Proteomes" id="UP000050794"/>
    </source>
</evidence>
<gene>
    <name evidence="1" type="ORF">TCNE_LOCUS9764</name>
</gene>
<accession>A0A183UMP4</accession>
<organism evidence="2 3">
    <name type="scientific">Toxocara canis</name>
    <name type="common">Canine roundworm</name>
    <dbReference type="NCBI Taxonomy" id="6265"/>
    <lineage>
        <taxon>Eukaryota</taxon>
        <taxon>Metazoa</taxon>
        <taxon>Ecdysozoa</taxon>
        <taxon>Nematoda</taxon>
        <taxon>Chromadorea</taxon>
        <taxon>Rhabditida</taxon>
        <taxon>Spirurina</taxon>
        <taxon>Ascaridomorpha</taxon>
        <taxon>Ascaridoidea</taxon>
        <taxon>Toxocaridae</taxon>
        <taxon>Toxocara</taxon>
    </lineage>
</organism>
<protein>
    <submittedName>
        <fullName evidence="3">BRO1 domain-containing protein</fullName>
    </submittedName>
</protein>
<evidence type="ECO:0000313" key="1">
    <source>
        <dbReference type="EMBL" id="VDM41085.1"/>
    </source>
</evidence>
<dbReference type="EMBL" id="UYWY01020276">
    <property type="protein sequence ID" value="VDM41085.1"/>
    <property type="molecule type" value="Genomic_DNA"/>
</dbReference>
<evidence type="ECO:0000313" key="3">
    <source>
        <dbReference type="WBParaSite" id="TCNE_0000976401-mRNA-1"/>
    </source>
</evidence>
<proteinExistence type="predicted"/>
<keyword evidence="2" id="KW-1185">Reference proteome</keyword>
<name>A0A183UMP4_TOXCA</name>
<reference evidence="1 2" key="2">
    <citation type="submission" date="2018-11" db="EMBL/GenBank/DDBJ databases">
        <authorList>
            <consortium name="Pathogen Informatics"/>
        </authorList>
    </citation>
    <scope>NUCLEOTIDE SEQUENCE [LARGE SCALE GENOMIC DNA]</scope>
</reference>
<dbReference type="Proteomes" id="UP000050794">
    <property type="component" value="Unassembled WGS sequence"/>
</dbReference>
<sequence>MLSQVLAENRENAEAELPGPDTKRQTRMCLGAVEALGLGRRAWRSTKAQATDVAYQCREEKEDYKVHLAAFVPIYCAMAQCSSRWRPKLMAKLHAECTQICEEYAQHWVQMDDSVASLSEYLILLRTDQRTPPSSTHIDDLAILLEHMRKESAKFHSYRIQDSTSFPREAEFDFDVRQAVQRIRADLSVPAVVPS</sequence>
<reference evidence="3" key="1">
    <citation type="submission" date="2016-06" db="UniProtKB">
        <authorList>
            <consortium name="WormBaseParasite"/>
        </authorList>
    </citation>
    <scope>IDENTIFICATION</scope>
</reference>
<dbReference type="WBParaSite" id="TCNE_0000976401-mRNA-1">
    <property type="protein sequence ID" value="TCNE_0000976401-mRNA-1"/>
    <property type="gene ID" value="TCNE_0000976401"/>
</dbReference>
<dbReference type="AlphaFoldDB" id="A0A183UMP4"/>